<protein>
    <recommendedName>
        <fullName evidence="1">Rhamnogalacturonase A/B/Epimerase-like pectate lyase domain-containing protein</fullName>
    </recommendedName>
</protein>
<proteinExistence type="predicted"/>
<dbReference type="InterPro" id="IPR012334">
    <property type="entry name" value="Pectin_lyas_fold"/>
</dbReference>
<dbReference type="Pfam" id="PF12708">
    <property type="entry name" value="Pect-lyase_RHGA_epim"/>
    <property type="match status" value="1"/>
</dbReference>
<feature type="domain" description="Rhamnogalacturonase A/B/Epimerase-like pectate lyase" evidence="1">
    <location>
        <begin position="45"/>
        <end position="211"/>
    </location>
</feature>
<evidence type="ECO:0000313" key="2">
    <source>
        <dbReference type="EMBL" id="MFK2917458.1"/>
    </source>
</evidence>
<comment type="caution">
    <text evidence="2">The sequence shown here is derived from an EMBL/GenBank/DDBJ whole genome shotgun (WGS) entry which is preliminary data.</text>
</comment>
<reference evidence="2 3" key="1">
    <citation type="submission" date="2020-10" db="EMBL/GenBank/DDBJ databases">
        <title>Phylogeny of dyella-like bacteria.</title>
        <authorList>
            <person name="Fu J."/>
        </authorList>
    </citation>
    <scope>NUCLEOTIDE SEQUENCE [LARGE SCALE GENOMIC DNA]</scope>
    <source>
        <strain evidence="2 3">BB4</strain>
    </source>
</reference>
<name>A0ABW8K3J4_9GAMM</name>
<dbReference type="Gene3D" id="2.160.20.10">
    <property type="entry name" value="Single-stranded right-handed beta-helix, Pectin lyase-like"/>
    <property type="match status" value="1"/>
</dbReference>
<sequence length="529" mass="55277">MDALIKIIEEKELKRREILGLLPAAMAAPFIAPSTAHAQSAASTFVSVTTFGAVGDGVADDTQAIQKAIDNSSGCTLLFPKGEYKITSPIKIMRPITLYCTRGAAEIVISSPGIDAFVVGDGTASGAASSANTVIDGFNFVPGSGVAPFTTGSCINLKYTYYITIQNCDFYGESVGGAPLLFNGITVSNTTTFYIKRSWFNFLNGAGVSLSGDPTNIALRTVDGYLDELEFTSIAGHCVDMGSGCAGIVINRVTAQSYSQFGIHIKTNPVGGSGQNIFIVQPDLEADGTSGGIWLEYAERVQIIGGWIGVANPSSQAIMFDANADSCVAHGVAIAYGSVVINGPANSLLDCEISGSPTGTFAYGVTVNGTASDTKISDCRIRQFGVGGINFVNNPPRCMVSDCHFRQVHNEISGQSFTPQALPPVITGGQTDAPFDRTAAASMQLSSGRNYYQFSGATVMIANLSNLGQGQRVTVQAGAGGITFVSASGGNLQLKHSPRVVPQYATISFVNDGQTWFEDGSSFFDASVG</sequence>
<dbReference type="Proteomes" id="UP001620408">
    <property type="component" value="Unassembled WGS sequence"/>
</dbReference>
<dbReference type="SMART" id="SM00710">
    <property type="entry name" value="PbH1"/>
    <property type="match status" value="4"/>
</dbReference>
<dbReference type="InterPro" id="IPR011050">
    <property type="entry name" value="Pectin_lyase_fold/virulence"/>
</dbReference>
<dbReference type="InterPro" id="IPR024535">
    <property type="entry name" value="RHGA/B-epi-like_pectate_lyase"/>
</dbReference>
<accession>A0ABW8K3J4</accession>
<dbReference type="EMBL" id="JADIKD010000009">
    <property type="protein sequence ID" value="MFK2917458.1"/>
    <property type="molecule type" value="Genomic_DNA"/>
</dbReference>
<dbReference type="InterPro" id="IPR006626">
    <property type="entry name" value="PbH1"/>
</dbReference>
<evidence type="ECO:0000259" key="1">
    <source>
        <dbReference type="Pfam" id="PF12708"/>
    </source>
</evidence>
<keyword evidence="3" id="KW-1185">Reference proteome</keyword>
<dbReference type="RefSeq" id="WP_379985095.1">
    <property type="nucleotide sequence ID" value="NZ_JADIKD010000009.1"/>
</dbReference>
<organism evidence="2 3">
    <name type="scientific">Dyella koreensis</name>
    <dbReference type="NCBI Taxonomy" id="311235"/>
    <lineage>
        <taxon>Bacteria</taxon>
        <taxon>Pseudomonadati</taxon>
        <taxon>Pseudomonadota</taxon>
        <taxon>Gammaproteobacteria</taxon>
        <taxon>Lysobacterales</taxon>
        <taxon>Rhodanobacteraceae</taxon>
        <taxon>Dyella</taxon>
    </lineage>
</organism>
<gene>
    <name evidence="2" type="ORF">ISS97_09295</name>
</gene>
<evidence type="ECO:0000313" key="3">
    <source>
        <dbReference type="Proteomes" id="UP001620408"/>
    </source>
</evidence>
<dbReference type="SUPFAM" id="SSF51126">
    <property type="entry name" value="Pectin lyase-like"/>
    <property type="match status" value="1"/>
</dbReference>